<dbReference type="AlphaFoldDB" id="A0A4Y7THW4"/>
<accession>A0A4Y7THW4</accession>
<sequence>MPEFLPRYQLHSSAYKSVKSSGASGRPRHDVLMYFNTTVYQDHVAFITSAIQCISAPSYSLVSSCSLRVRHSSLFQTALLIQLSPVHSVPLNDGFAYPRTTSLEFPSPSLQSTSPKRTRGPSLTSFDRPLCLPSANQRPWHAIRHIDSRSTNWVAS</sequence>
<gene>
    <name evidence="1" type="ORF">FA13DRAFT_161899</name>
</gene>
<keyword evidence="2" id="KW-1185">Reference proteome</keyword>
<evidence type="ECO:0000313" key="1">
    <source>
        <dbReference type="EMBL" id="TEB33591.1"/>
    </source>
</evidence>
<name>A0A4Y7THW4_COPMI</name>
<protein>
    <submittedName>
        <fullName evidence="1">Uncharacterized protein</fullName>
    </submittedName>
</protein>
<comment type="caution">
    <text evidence="1">The sequence shown here is derived from an EMBL/GenBank/DDBJ whole genome shotgun (WGS) entry which is preliminary data.</text>
</comment>
<dbReference type="EMBL" id="QPFP01000012">
    <property type="protein sequence ID" value="TEB33591.1"/>
    <property type="molecule type" value="Genomic_DNA"/>
</dbReference>
<dbReference type="Proteomes" id="UP000298030">
    <property type="component" value="Unassembled WGS sequence"/>
</dbReference>
<evidence type="ECO:0000313" key="2">
    <source>
        <dbReference type="Proteomes" id="UP000298030"/>
    </source>
</evidence>
<organism evidence="1 2">
    <name type="scientific">Coprinellus micaceus</name>
    <name type="common">Glistening ink-cap mushroom</name>
    <name type="synonym">Coprinus micaceus</name>
    <dbReference type="NCBI Taxonomy" id="71717"/>
    <lineage>
        <taxon>Eukaryota</taxon>
        <taxon>Fungi</taxon>
        <taxon>Dikarya</taxon>
        <taxon>Basidiomycota</taxon>
        <taxon>Agaricomycotina</taxon>
        <taxon>Agaricomycetes</taxon>
        <taxon>Agaricomycetidae</taxon>
        <taxon>Agaricales</taxon>
        <taxon>Agaricineae</taxon>
        <taxon>Psathyrellaceae</taxon>
        <taxon>Coprinellus</taxon>
    </lineage>
</organism>
<proteinExistence type="predicted"/>
<reference evidence="1 2" key="1">
    <citation type="journal article" date="2019" name="Nat. Ecol. Evol.">
        <title>Megaphylogeny resolves global patterns of mushroom evolution.</title>
        <authorList>
            <person name="Varga T."/>
            <person name="Krizsan K."/>
            <person name="Foldi C."/>
            <person name="Dima B."/>
            <person name="Sanchez-Garcia M."/>
            <person name="Sanchez-Ramirez S."/>
            <person name="Szollosi G.J."/>
            <person name="Szarkandi J.G."/>
            <person name="Papp V."/>
            <person name="Albert L."/>
            <person name="Andreopoulos W."/>
            <person name="Angelini C."/>
            <person name="Antonin V."/>
            <person name="Barry K.W."/>
            <person name="Bougher N.L."/>
            <person name="Buchanan P."/>
            <person name="Buyck B."/>
            <person name="Bense V."/>
            <person name="Catcheside P."/>
            <person name="Chovatia M."/>
            <person name="Cooper J."/>
            <person name="Damon W."/>
            <person name="Desjardin D."/>
            <person name="Finy P."/>
            <person name="Geml J."/>
            <person name="Haridas S."/>
            <person name="Hughes K."/>
            <person name="Justo A."/>
            <person name="Karasinski D."/>
            <person name="Kautmanova I."/>
            <person name="Kiss B."/>
            <person name="Kocsube S."/>
            <person name="Kotiranta H."/>
            <person name="LaButti K.M."/>
            <person name="Lechner B.E."/>
            <person name="Liimatainen K."/>
            <person name="Lipzen A."/>
            <person name="Lukacs Z."/>
            <person name="Mihaltcheva S."/>
            <person name="Morgado L.N."/>
            <person name="Niskanen T."/>
            <person name="Noordeloos M.E."/>
            <person name="Ohm R.A."/>
            <person name="Ortiz-Santana B."/>
            <person name="Ovrebo C."/>
            <person name="Racz N."/>
            <person name="Riley R."/>
            <person name="Savchenko A."/>
            <person name="Shiryaev A."/>
            <person name="Soop K."/>
            <person name="Spirin V."/>
            <person name="Szebenyi C."/>
            <person name="Tomsovsky M."/>
            <person name="Tulloss R.E."/>
            <person name="Uehling J."/>
            <person name="Grigoriev I.V."/>
            <person name="Vagvolgyi C."/>
            <person name="Papp T."/>
            <person name="Martin F.M."/>
            <person name="Miettinen O."/>
            <person name="Hibbett D.S."/>
            <person name="Nagy L.G."/>
        </authorList>
    </citation>
    <scope>NUCLEOTIDE SEQUENCE [LARGE SCALE GENOMIC DNA]</scope>
    <source>
        <strain evidence="1 2">FP101781</strain>
    </source>
</reference>